<dbReference type="EMBL" id="CAKKLH010000326">
    <property type="protein sequence ID" value="CAH0112466.1"/>
    <property type="molecule type" value="Genomic_DNA"/>
</dbReference>
<evidence type="ECO:0000256" key="17">
    <source>
        <dbReference type="ARBA" id="ARBA00048605"/>
    </source>
</evidence>
<dbReference type="FunFam" id="1.50.10.10:FF:000017">
    <property type="entry name" value="alpha-1,2-Mannosidase"/>
    <property type="match status" value="1"/>
</dbReference>
<protein>
    <recommendedName>
        <fullName evidence="21">alpha-1,2-Mannosidase</fullName>
        <ecNumber evidence="21">3.2.1.-</ecNumber>
    </recommendedName>
</protein>
<dbReference type="InterPro" id="IPR050749">
    <property type="entry name" value="Glycosyl_Hydrolase_47"/>
</dbReference>
<gene>
    <name evidence="22" type="ORF">DGAL_LOCUS16185</name>
</gene>
<dbReference type="InterPro" id="IPR001382">
    <property type="entry name" value="Glyco_hydro_47"/>
</dbReference>
<evidence type="ECO:0000256" key="8">
    <source>
        <dbReference type="ARBA" id="ARBA00022837"/>
    </source>
</evidence>
<feature type="active site" evidence="18">
    <location>
        <position position="354"/>
    </location>
</feature>
<evidence type="ECO:0000256" key="4">
    <source>
        <dbReference type="ARBA" id="ARBA00007658"/>
    </source>
</evidence>
<keyword evidence="11" id="KW-0333">Golgi apparatus</keyword>
<feature type="binding site" evidence="19">
    <location>
        <position position="574"/>
    </location>
    <ligand>
        <name>Ca(2+)</name>
        <dbReference type="ChEBI" id="CHEBI:29108"/>
    </ligand>
</feature>
<evidence type="ECO:0000256" key="21">
    <source>
        <dbReference type="RuleBase" id="RU361193"/>
    </source>
</evidence>
<feature type="active site" evidence="18">
    <location>
        <position position="487"/>
    </location>
</feature>
<dbReference type="Pfam" id="PF01532">
    <property type="entry name" value="Glyco_hydro_47"/>
    <property type="match status" value="1"/>
</dbReference>
<evidence type="ECO:0000256" key="7">
    <source>
        <dbReference type="ARBA" id="ARBA00022801"/>
    </source>
</evidence>
<comment type="pathway">
    <text evidence="3">Protein modification; protein glycosylation.</text>
</comment>
<dbReference type="GO" id="GO:0000139">
    <property type="term" value="C:Golgi membrane"/>
    <property type="evidence" value="ECO:0007669"/>
    <property type="project" value="UniProtKB-SubCell"/>
</dbReference>
<dbReference type="PANTHER" id="PTHR11742:SF6">
    <property type="entry name" value="MANNOSYL-OLIGOSACCHARIDE ALPHA-1,2-MANNOSIDASE IA-RELATED"/>
    <property type="match status" value="1"/>
</dbReference>
<accession>A0A8J2WN33</accession>
<comment type="subcellular location">
    <subcellularLocation>
        <location evidence="2">Golgi apparatus membrane</location>
        <topology evidence="2">Single-pass type II membrane protein</topology>
    </subcellularLocation>
</comment>
<dbReference type="GO" id="GO:0005783">
    <property type="term" value="C:endoplasmic reticulum"/>
    <property type="evidence" value="ECO:0007669"/>
    <property type="project" value="TreeGrafter"/>
</dbReference>
<evidence type="ECO:0000256" key="19">
    <source>
        <dbReference type="PIRSR" id="PIRSR601382-2"/>
    </source>
</evidence>
<dbReference type="SUPFAM" id="SSF48225">
    <property type="entry name" value="Seven-hairpin glycosidases"/>
    <property type="match status" value="1"/>
</dbReference>
<dbReference type="Proteomes" id="UP000789390">
    <property type="component" value="Unassembled WGS sequence"/>
</dbReference>
<dbReference type="OrthoDB" id="8118055at2759"/>
<evidence type="ECO:0000256" key="2">
    <source>
        <dbReference type="ARBA" id="ARBA00004323"/>
    </source>
</evidence>
<dbReference type="GO" id="GO:0005975">
    <property type="term" value="P:carbohydrate metabolic process"/>
    <property type="evidence" value="ECO:0007669"/>
    <property type="project" value="InterPro"/>
</dbReference>
<comment type="cofactor">
    <cofactor evidence="1 19">
        <name>Ca(2+)</name>
        <dbReference type="ChEBI" id="CHEBI:29108"/>
    </cofactor>
</comment>
<dbReference type="PANTHER" id="PTHR11742">
    <property type="entry name" value="MANNOSYL-OLIGOSACCHARIDE ALPHA-1,2-MANNOSIDASE-RELATED"/>
    <property type="match status" value="1"/>
</dbReference>
<dbReference type="GO" id="GO:0006491">
    <property type="term" value="P:N-glycan processing"/>
    <property type="evidence" value="ECO:0007669"/>
    <property type="project" value="UniProtKB-ARBA"/>
</dbReference>
<keyword evidence="7 21" id="KW-0378">Hydrolase</keyword>
<evidence type="ECO:0000256" key="12">
    <source>
        <dbReference type="ARBA" id="ARBA00023136"/>
    </source>
</evidence>
<evidence type="ECO:0000256" key="14">
    <source>
        <dbReference type="ARBA" id="ARBA00023180"/>
    </source>
</evidence>
<organism evidence="22 23">
    <name type="scientific">Daphnia galeata</name>
    <dbReference type="NCBI Taxonomy" id="27404"/>
    <lineage>
        <taxon>Eukaryota</taxon>
        <taxon>Metazoa</taxon>
        <taxon>Ecdysozoa</taxon>
        <taxon>Arthropoda</taxon>
        <taxon>Crustacea</taxon>
        <taxon>Branchiopoda</taxon>
        <taxon>Diplostraca</taxon>
        <taxon>Cladocera</taxon>
        <taxon>Anomopoda</taxon>
        <taxon>Daphniidae</taxon>
        <taxon>Daphnia</taxon>
    </lineage>
</organism>
<evidence type="ECO:0000256" key="10">
    <source>
        <dbReference type="ARBA" id="ARBA00022989"/>
    </source>
</evidence>
<dbReference type="GO" id="GO:0005509">
    <property type="term" value="F:calcium ion binding"/>
    <property type="evidence" value="ECO:0007669"/>
    <property type="project" value="InterPro"/>
</dbReference>
<dbReference type="InterPro" id="IPR036026">
    <property type="entry name" value="Seven-hairpin_glycosidases"/>
</dbReference>
<keyword evidence="9" id="KW-0735">Signal-anchor</keyword>
<evidence type="ECO:0000256" key="6">
    <source>
        <dbReference type="ARBA" id="ARBA00022723"/>
    </source>
</evidence>
<keyword evidence="10" id="KW-1133">Transmembrane helix</keyword>
<keyword evidence="23" id="KW-1185">Reference proteome</keyword>
<evidence type="ECO:0000256" key="1">
    <source>
        <dbReference type="ARBA" id="ARBA00001913"/>
    </source>
</evidence>
<keyword evidence="15 21" id="KW-0326">Glycosidase</keyword>
<name>A0A8J2WN33_9CRUS</name>
<dbReference type="InterPro" id="IPR012341">
    <property type="entry name" value="6hp_glycosidase-like_sf"/>
</dbReference>
<keyword evidence="6 19" id="KW-0479">Metal-binding</keyword>
<reference evidence="22" key="1">
    <citation type="submission" date="2021-11" db="EMBL/GenBank/DDBJ databases">
        <authorList>
            <person name="Schell T."/>
        </authorList>
    </citation>
    <scope>NUCLEOTIDE SEQUENCE</scope>
    <source>
        <strain evidence="22">M5</strain>
    </source>
</reference>
<evidence type="ECO:0000256" key="3">
    <source>
        <dbReference type="ARBA" id="ARBA00004922"/>
    </source>
</evidence>
<evidence type="ECO:0000313" key="23">
    <source>
        <dbReference type="Proteomes" id="UP000789390"/>
    </source>
</evidence>
<keyword evidence="13 20" id="KW-1015">Disulfide bond</keyword>
<evidence type="ECO:0000313" key="22">
    <source>
        <dbReference type="EMBL" id="CAH0112466.1"/>
    </source>
</evidence>
<dbReference type="PRINTS" id="PR00747">
    <property type="entry name" value="GLYHDRLASE47"/>
</dbReference>
<evidence type="ECO:0000256" key="13">
    <source>
        <dbReference type="ARBA" id="ARBA00023157"/>
    </source>
</evidence>
<feature type="disulfide bond" evidence="20">
    <location>
        <begin position="417"/>
        <end position="449"/>
    </location>
</feature>
<sequence>MDWFRYVSLLKIAVLFLHGYAIAVSAEVTNKRKTISYPQTFEISSKNSTFANSKFISQNNNISFVNMRTNNSQPPEPNPPSTKYFSRSANLDTRIRPIRNAVSTMSSGGREKVIPAVIPVEDAGAIIHQRRDTVRQMMKHAWDGYVKYAWGYHELRPISRHGHSSSLFGDFSNTGVTIVDSLDTLYIMGLMDEFQQARDWIEHNLDFVKLTWGEVSVFEINIRFVGGLLSCFALTGDRMFREKAFLIAERLLPAFDTPTGIPLGIVNMENGVSRNPSWASEGSSILSELGTLSLEFNYLSDVTGKEIFRQKIQKLTGTIKKLDRHSDGGLYPNFINPWTGDWGDRHVSMGAFGDSFYEYLLKSWLLSGRQDDEARLMYIDAIENAMSKLIQVSKGGFTYFADSNSGRLEHKMQHLACFSGGMLALGGFYLGEPFKRRHIAMGRAITRTCHESYNRSTSKLGPETFRFNEQLEAEGLEPEAAYLLRPEVVESYFVMWRLTHDPIYREWGWEVVQALERHCRVDGAGYSGLKNVNEEKPVKDDVQQSFFLAETLKYLYLLFSDDDVIPLDQWVFNTEAHPLPVSLPIKENISTPNPKFKFRDQK</sequence>
<evidence type="ECO:0000256" key="15">
    <source>
        <dbReference type="ARBA" id="ARBA00023295"/>
    </source>
</evidence>
<evidence type="ECO:0000256" key="16">
    <source>
        <dbReference type="ARBA" id="ARBA00047669"/>
    </source>
</evidence>
<comment type="similarity">
    <text evidence="4 21">Belongs to the glycosyl hydrolase 47 family.</text>
</comment>
<evidence type="ECO:0000256" key="11">
    <source>
        <dbReference type="ARBA" id="ARBA00023034"/>
    </source>
</evidence>
<comment type="caution">
    <text evidence="22">The sequence shown here is derived from an EMBL/GenBank/DDBJ whole genome shotgun (WGS) entry which is preliminary data.</text>
</comment>
<feature type="active site" description="Proton donor" evidence="18">
    <location>
        <position position="219"/>
    </location>
</feature>
<dbReference type="AlphaFoldDB" id="A0A8J2WN33"/>
<dbReference type="Gene3D" id="1.50.10.10">
    <property type="match status" value="1"/>
</dbReference>
<keyword evidence="8 19" id="KW-0106">Calcium</keyword>
<keyword evidence="12" id="KW-0472">Membrane</keyword>
<feature type="active site" evidence="18">
    <location>
        <position position="463"/>
    </location>
</feature>
<comment type="catalytic activity">
    <reaction evidence="17">
        <text>N(4)-(alpha-D-Man-(1-&gt;2)-alpha-D-Man-(1-&gt;2)-alpha-D-Man-(1-&gt;3)-[alpha-D-Man-(1-&gt;2)-alpha-D-Man-(1-&gt;3)-[alpha-D-Man-(1-&gt;2)-alpha-D-Man-(1-&gt;6)]-alpha-D-Man-(1-&gt;6)]-beta-D-Man-(1-&gt;4)-beta-D-GlcNAc-(1-&gt;4)-beta-D-GlcNAc)-L-asparaginyl-[protein] (N-glucan mannose isomer 9A1,2,3B1,2,3) + 4 H2O = N(4)-(alpha-D-Man-(1-&gt;3)-[alpha-D-Man-(1-&gt;3)-[alpha-D-Man-(1-&gt;6)]-alpha-D-Man-(1-&gt;6)]-beta-D-Man-(1-&gt;4)-beta-D-GlcNAc-(1-&gt;4)-beta-D-GlcNAc)-L-asparaginyl-[protein] (N-glucan mannose isomer 5A1,2) + 4 beta-D-mannose</text>
        <dbReference type="Rhea" id="RHEA:56008"/>
        <dbReference type="Rhea" id="RHEA-COMP:14356"/>
        <dbReference type="Rhea" id="RHEA-COMP:14367"/>
        <dbReference type="ChEBI" id="CHEBI:15377"/>
        <dbReference type="ChEBI" id="CHEBI:28563"/>
        <dbReference type="ChEBI" id="CHEBI:59087"/>
        <dbReference type="ChEBI" id="CHEBI:139493"/>
        <dbReference type="EC" id="3.2.1.113"/>
    </reaction>
</comment>
<keyword evidence="5" id="KW-0812">Transmembrane</keyword>
<keyword evidence="14" id="KW-0325">Glycoprotein</keyword>
<comment type="catalytic activity">
    <reaction evidence="16">
        <text>N(4)-(alpha-D-Man-(1-&gt;2)-alpha-D-Man-(1-&gt;2)-alpha-D-Man-(1-&gt;3)-[alpha-D-Man-(1-&gt;3)-[alpha-D-Man-(1-&gt;2)-alpha-D-Man-(1-&gt;6)]-alpha-D-Man-(1-&gt;6)]-beta-D-Man-(1-&gt;4)-beta-D-GlcNAc-(1-&gt;4)-beta-D-GlcNAc)-L-asparaginyl-[protein] (N-glucan mannose isomer 8A1,2,3B1,3) + 3 H2O = N(4)-(alpha-D-Man-(1-&gt;3)-[alpha-D-Man-(1-&gt;3)-[alpha-D-Man-(1-&gt;6)]-alpha-D-Man-(1-&gt;6)]-beta-D-Man-(1-&gt;4)-beta-D-GlcNAc-(1-&gt;4)-beta-D-GlcNAc)-L-asparaginyl-[protein] (N-glucan mannose isomer 5A1,2) + 3 beta-D-mannose</text>
        <dbReference type="Rhea" id="RHEA:56028"/>
        <dbReference type="Rhea" id="RHEA-COMP:14358"/>
        <dbReference type="Rhea" id="RHEA-COMP:14367"/>
        <dbReference type="ChEBI" id="CHEBI:15377"/>
        <dbReference type="ChEBI" id="CHEBI:28563"/>
        <dbReference type="ChEBI" id="CHEBI:59087"/>
        <dbReference type="ChEBI" id="CHEBI:60628"/>
        <dbReference type="EC" id="3.2.1.113"/>
    </reaction>
</comment>
<evidence type="ECO:0000256" key="9">
    <source>
        <dbReference type="ARBA" id="ARBA00022968"/>
    </source>
</evidence>
<dbReference type="GO" id="GO:0004571">
    <property type="term" value="F:mannosyl-oligosaccharide 1,2-alpha-mannosidase activity"/>
    <property type="evidence" value="ECO:0007669"/>
    <property type="project" value="UniProtKB-EC"/>
</dbReference>
<dbReference type="EC" id="3.2.1.-" evidence="21"/>
<evidence type="ECO:0000256" key="18">
    <source>
        <dbReference type="PIRSR" id="PIRSR601382-1"/>
    </source>
</evidence>
<proteinExistence type="inferred from homology"/>
<evidence type="ECO:0000256" key="20">
    <source>
        <dbReference type="PIRSR" id="PIRSR601382-3"/>
    </source>
</evidence>
<evidence type="ECO:0000256" key="5">
    <source>
        <dbReference type="ARBA" id="ARBA00022692"/>
    </source>
</evidence>